<evidence type="ECO:0000259" key="3">
    <source>
        <dbReference type="Pfam" id="PF00076"/>
    </source>
</evidence>
<feature type="region of interest" description="Disordered" evidence="2">
    <location>
        <begin position="139"/>
        <end position="163"/>
    </location>
</feature>
<keyword evidence="1" id="KW-0694">RNA-binding</keyword>
<dbReference type="InterPro" id="IPR012677">
    <property type="entry name" value="Nucleotide-bd_a/b_plait_sf"/>
</dbReference>
<evidence type="ECO:0000256" key="2">
    <source>
        <dbReference type="SAM" id="MobiDB-lite"/>
    </source>
</evidence>
<evidence type="ECO:0000313" key="5">
    <source>
        <dbReference type="Proteomes" id="UP001497623"/>
    </source>
</evidence>
<dbReference type="Pfam" id="PF00076">
    <property type="entry name" value="RRM_1"/>
    <property type="match status" value="1"/>
</dbReference>
<dbReference type="EMBL" id="CAXKWB010042636">
    <property type="protein sequence ID" value="CAL4158233.1"/>
    <property type="molecule type" value="Genomic_DNA"/>
</dbReference>
<proteinExistence type="predicted"/>
<sequence length="163" mass="18671">MLEMVYICKHIVEFMSATVNTTRAEAFHPNRLCLIWPFGLAKDLLTANNRARTKEVVKEPPGLYVRNVPLSMTNDGLSRLFSEHGKVCHAFVGNPPKDTNNPKHTWGKLRVENMRDAMRMIGGLSDRPPLKLKVEIAMTTEDRERRRNQKVAEAQHSQETKTF</sequence>
<name>A0AAV2S1Z7_MEGNR</name>
<organism evidence="4 5">
    <name type="scientific">Meganyctiphanes norvegica</name>
    <name type="common">Northern krill</name>
    <name type="synonym">Thysanopoda norvegica</name>
    <dbReference type="NCBI Taxonomy" id="48144"/>
    <lineage>
        <taxon>Eukaryota</taxon>
        <taxon>Metazoa</taxon>
        <taxon>Ecdysozoa</taxon>
        <taxon>Arthropoda</taxon>
        <taxon>Crustacea</taxon>
        <taxon>Multicrustacea</taxon>
        <taxon>Malacostraca</taxon>
        <taxon>Eumalacostraca</taxon>
        <taxon>Eucarida</taxon>
        <taxon>Euphausiacea</taxon>
        <taxon>Euphausiidae</taxon>
        <taxon>Meganyctiphanes</taxon>
    </lineage>
</organism>
<dbReference type="Gene3D" id="3.30.70.330">
    <property type="match status" value="1"/>
</dbReference>
<protein>
    <recommendedName>
        <fullName evidence="3">RRM domain-containing protein</fullName>
    </recommendedName>
</protein>
<dbReference type="SUPFAM" id="SSF54928">
    <property type="entry name" value="RNA-binding domain, RBD"/>
    <property type="match status" value="1"/>
</dbReference>
<feature type="domain" description="RRM" evidence="3">
    <location>
        <begin position="63"/>
        <end position="121"/>
    </location>
</feature>
<keyword evidence="5" id="KW-1185">Reference proteome</keyword>
<evidence type="ECO:0000256" key="1">
    <source>
        <dbReference type="ARBA" id="ARBA00022884"/>
    </source>
</evidence>
<dbReference type="InterPro" id="IPR035979">
    <property type="entry name" value="RBD_domain_sf"/>
</dbReference>
<evidence type="ECO:0000313" key="4">
    <source>
        <dbReference type="EMBL" id="CAL4158233.1"/>
    </source>
</evidence>
<dbReference type="Proteomes" id="UP001497623">
    <property type="component" value="Unassembled WGS sequence"/>
</dbReference>
<dbReference type="AlphaFoldDB" id="A0AAV2S1Z7"/>
<comment type="caution">
    <text evidence="4">The sequence shown here is derived from an EMBL/GenBank/DDBJ whole genome shotgun (WGS) entry which is preliminary data.</text>
</comment>
<reference evidence="4 5" key="1">
    <citation type="submission" date="2024-05" db="EMBL/GenBank/DDBJ databases">
        <authorList>
            <person name="Wallberg A."/>
        </authorList>
    </citation>
    <scope>NUCLEOTIDE SEQUENCE [LARGE SCALE GENOMIC DNA]</scope>
</reference>
<accession>A0AAV2S1Z7</accession>
<gene>
    <name evidence="4" type="ORF">MNOR_LOCUS32057</name>
</gene>
<dbReference type="GO" id="GO:0003723">
    <property type="term" value="F:RNA binding"/>
    <property type="evidence" value="ECO:0007669"/>
    <property type="project" value="UniProtKB-KW"/>
</dbReference>
<dbReference type="InterPro" id="IPR000504">
    <property type="entry name" value="RRM_dom"/>
</dbReference>